<organism evidence="3 4">
    <name type="scientific">Panaeolus cyanescens</name>
    <dbReference type="NCBI Taxonomy" id="181874"/>
    <lineage>
        <taxon>Eukaryota</taxon>
        <taxon>Fungi</taxon>
        <taxon>Dikarya</taxon>
        <taxon>Basidiomycota</taxon>
        <taxon>Agaricomycotina</taxon>
        <taxon>Agaricomycetes</taxon>
        <taxon>Agaricomycetidae</taxon>
        <taxon>Agaricales</taxon>
        <taxon>Agaricineae</taxon>
        <taxon>Galeropsidaceae</taxon>
        <taxon>Panaeolus</taxon>
    </lineage>
</organism>
<evidence type="ECO:0000256" key="2">
    <source>
        <dbReference type="SAM" id="SignalP"/>
    </source>
</evidence>
<feature type="region of interest" description="Disordered" evidence="1">
    <location>
        <begin position="48"/>
        <end position="106"/>
    </location>
</feature>
<feature type="region of interest" description="Disordered" evidence="1">
    <location>
        <begin position="159"/>
        <end position="213"/>
    </location>
</feature>
<proteinExistence type="predicted"/>
<keyword evidence="4" id="KW-1185">Reference proteome</keyword>
<feature type="compositionally biased region" description="Basic residues" evidence="1">
    <location>
        <begin position="185"/>
        <end position="213"/>
    </location>
</feature>
<dbReference type="Proteomes" id="UP000284842">
    <property type="component" value="Unassembled WGS sequence"/>
</dbReference>
<dbReference type="AlphaFoldDB" id="A0A409W3L1"/>
<sequence>MKIFSSLVFIVQVAMLGSIVQAAIPSDLLRQFTTRELVEELQIRTLTGKQAGGAVTPGQRPHTGNHNQRSSESRGENQHASSNPPEAKLDIPPPPPLTNSKKGGVRRRAYDDDFWLSARNTPAGGVDDMSMGASDASLAGDTTAAGGTHDDTGGMAMGPGAGGSGHDQSGMGNSGMDNYGGANTRPRKPKKGIKHHAKKLLRKIFGHGKSSKY</sequence>
<evidence type="ECO:0000313" key="4">
    <source>
        <dbReference type="Proteomes" id="UP000284842"/>
    </source>
</evidence>
<gene>
    <name evidence="3" type="ORF">CVT24_009459</name>
</gene>
<reference evidence="3 4" key="1">
    <citation type="journal article" date="2018" name="Evol. Lett.">
        <title>Horizontal gene cluster transfer increased hallucinogenic mushroom diversity.</title>
        <authorList>
            <person name="Reynolds H.T."/>
            <person name="Vijayakumar V."/>
            <person name="Gluck-Thaler E."/>
            <person name="Korotkin H.B."/>
            <person name="Matheny P.B."/>
            <person name="Slot J.C."/>
        </authorList>
    </citation>
    <scope>NUCLEOTIDE SEQUENCE [LARGE SCALE GENOMIC DNA]</scope>
    <source>
        <strain evidence="3 4">2629</strain>
    </source>
</reference>
<dbReference type="OrthoDB" id="10659382at2759"/>
<keyword evidence="2" id="KW-0732">Signal</keyword>
<protein>
    <submittedName>
        <fullName evidence="3">Uncharacterized protein</fullName>
    </submittedName>
</protein>
<dbReference type="InParanoid" id="A0A409W3L1"/>
<name>A0A409W3L1_9AGAR</name>
<evidence type="ECO:0000256" key="1">
    <source>
        <dbReference type="SAM" id="MobiDB-lite"/>
    </source>
</evidence>
<comment type="caution">
    <text evidence="3">The sequence shown here is derived from an EMBL/GenBank/DDBJ whole genome shotgun (WGS) entry which is preliminary data.</text>
</comment>
<feature type="signal peptide" evidence="2">
    <location>
        <begin position="1"/>
        <end position="22"/>
    </location>
</feature>
<evidence type="ECO:0000313" key="3">
    <source>
        <dbReference type="EMBL" id="PPQ73120.1"/>
    </source>
</evidence>
<accession>A0A409W3L1</accession>
<dbReference type="EMBL" id="NHTK01005834">
    <property type="protein sequence ID" value="PPQ73120.1"/>
    <property type="molecule type" value="Genomic_DNA"/>
</dbReference>
<feature type="chain" id="PRO_5019317798" evidence="2">
    <location>
        <begin position="23"/>
        <end position="213"/>
    </location>
</feature>